<accession>A0A1B7TAM5</accession>
<reference evidence="3" key="1">
    <citation type="journal article" date="2016" name="Proc. Natl. Acad. Sci. U.S.A.">
        <title>Comparative genomics of biotechnologically important yeasts.</title>
        <authorList>
            <person name="Riley R."/>
            <person name="Haridas S."/>
            <person name="Wolfe K.H."/>
            <person name="Lopes M.R."/>
            <person name="Hittinger C.T."/>
            <person name="Goeker M."/>
            <person name="Salamov A.A."/>
            <person name="Wisecaver J.H."/>
            <person name="Long T.M."/>
            <person name="Calvey C.H."/>
            <person name="Aerts A.L."/>
            <person name="Barry K.W."/>
            <person name="Choi C."/>
            <person name="Clum A."/>
            <person name="Coughlan A.Y."/>
            <person name="Deshpande S."/>
            <person name="Douglass A.P."/>
            <person name="Hanson S.J."/>
            <person name="Klenk H.-P."/>
            <person name="LaButti K.M."/>
            <person name="Lapidus A."/>
            <person name="Lindquist E.A."/>
            <person name="Lipzen A.M."/>
            <person name="Meier-Kolthoff J.P."/>
            <person name="Ohm R.A."/>
            <person name="Otillar R.P."/>
            <person name="Pangilinan J.L."/>
            <person name="Peng Y."/>
            <person name="Rokas A."/>
            <person name="Rosa C.A."/>
            <person name="Scheuner C."/>
            <person name="Sibirny A.A."/>
            <person name="Slot J.C."/>
            <person name="Stielow J.B."/>
            <person name="Sun H."/>
            <person name="Kurtzman C.P."/>
            <person name="Blackwell M."/>
            <person name="Grigoriev I.V."/>
            <person name="Jeffries T.W."/>
        </authorList>
    </citation>
    <scope>NUCLEOTIDE SEQUENCE [LARGE SCALE GENOMIC DNA]</scope>
    <source>
        <strain evidence="3">NRRL Y-1626</strain>
    </source>
</reference>
<comment type="caution">
    <text evidence="2">The sequence shown here is derived from an EMBL/GenBank/DDBJ whole genome shotgun (WGS) entry which is preliminary data.</text>
</comment>
<evidence type="ECO:0000313" key="3">
    <source>
        <dbReference type="Proteomes" id="UP000092321"/>
    </source>
</evidence>
<dbReference type="EMBL" id="LXPE01000046">
    <property type="protein sequence ID" value="OBA25773.1"/>
    <property type="molecule type" value="Genomic_DNA"/>
</dbReference>
<organism evidence="2 3">
    <name type="scientific">Hanseniaspora valbyensis NRRL Y-1626</name>
    <dbReference type="NCBI Taxonomy" id="766949"/>
    <lineage>
        <taxon>Eukaryota</taxon>
        <taxon>Fungi</taxon>
        <taxon>Dikarya</taxon>
        <taxon>Ascomycota</taxon>
        <taxon>Saccharomycotina</taxon>
        <taxon>Saccharomycetes</taxon>
        <taxon>Saccharomycodales</taxon>
        <taxon>Saccharomycodaceae</taxon>
        <taxon>Hanseniaspora</taxon>
    </lineage>
</organism>
<proteinExistence type="predicted"/>
<gene>
    <name evidence="2" type="ORF">HANVADRAFT_102639</name>
</gene>
<name>A0A1B7TAM5_9ASCO</name>
<feature type="compositionally biased region" description="Acidic residues" evidence="1">
    <location>
        <begin position="186"/>
        <end position="195"/>
    </location>
</feature>
<protein>
    <submittedName>
        <fullName evidence="2">Uncharacterized protein</fullName>
    </submittedName>
</protein>
<sequence length="232" mass="27423">MERLYCKAQENNNKVSKLLLNSKKTLLYDSSVLDISFNPKKLSYSEWMKIQENIKLNIRYSGFKSIKPIGIDKTYEEHLEEQVLNSELNQREDSNEEPVGIFKLSMSEEDDENKERPSRLRESFVNDYEQSESENFVNATGYIPVLRYEESESENDEANQAIDSFVEHDNNNNNNNSNERSLFLESDSDNEDEQDYNPYFVNETISEIRRREMWAHYEGPLAIREQKDENKQ</sequence>
<evidence type="ECO:0000313" key="2">
    <source>
        <dbReference type="EMBL" id="OBA25773.1"/>
    </source>
</evidence>
<dbReference type="AlphaFoldDB" id="A0A1B7TAM5"/>
<dbReference type="Proteomes" id="UP000092321">
    <property type="component" value="Unassembled WGS sequence"/>
</dbReference>
<feature type="region of interest" description="Disordered" evidence="1">
    <location>
        <begin position="166"/>
        <end position="198"/>
    </location>
</feature>
<evidence type="ECO:0000256" key="1">
    <source>
        <dbReference type="SAM" id="MobiDB-lite"/>
    </source>
</evidence>
<keyword evidence="3" id="KW-1185">Reference proteome</keyword>